<accession>A0A409YEV1</accession>
<dbReference type="Pfam" id="PF00082">
    <property type="entry name" value="Peptidase_S8"/>
    <property type="match status" value="1"/>
</dbReference>
<dbReference type="InterPro" id="IPR000209">
    <property type="entry name" value="Peptidase_S8/S53_dom"/>
</dbReference>
<dbReference type="GO" id="GO:0006508">
    <property type="term" value="P:proteolysis"/>
    <property type="evidence" value="ECO:0007669"/>
    <property type="project" value="UniProtKB-KW"/>
</dbReference>
<dbReference type="Gene3D" id="3.40.50.200">
    <property type="entry name" value="Peptidase S8/S53 domain"/>
    <property type="match status" value="1"/>
</dbReference>
<evidence type="ECO:0000313" key="8">
    <source>
        <dbReference type="Proteomes" id="UP000284842"/>
    </source>
</evidence>
<dbReference type="GO" id="GO:0004252">
    <property type="term" value="F:serine-type endopeptidase activity"/>
    <property type="evidence" value="ECO:0007669"/>
    <property type="project" value="InterPro"/>
</dbReference>
<evidence type="ECO:0000256" key="5">
    <source>
        <dbReference type="PROSITE-ProRule" id="PRU01240"/>
    </source>
</evidence>
<sequence length="152" mass="15011">MSLGGSATTALDNAVASLTAGGVHVVVAAGNSNTNAANTSPARAPSAITVGASDINDSRSSFSNYGSVVDVFAPGTSITSTWIGSTSATNNISGTSMATPHVAGLVAYLISKDGNVSPSAMETKIKNLSTKNALSNIPSGTVNYLAFNGITA</sequence>
<dbReference type="STRING" id="181874.A0A409YEV1"/>
<keyword evidence="3" id="KW-0378">Hydrolase</keyword>
<dbReference type="AlphaFoldDB" id="A0A409YEV1"/>
<proteinExistence type="inferred from homology"/>
<comment type="similarity">
    <text evidence="1 5">Belongs to the peptidase S8 family.</text>
</comment>
<name>A0A409YEV1_9AGAR</name>
<protein>
    <recommendedName>
        <fullName evidence="6">Peptidase S8/S53 domain-containing protein</fullName>
    </recommendedName>
</protein>
<dbReference type="PANTHER" id="PTHR43806">
    <property type="entry name" value="PEPTIDASE S8"/>
    <property type="match status" value="1"/>
</dbReference>
<keyword evidence="8" id="KW-1185">Reference proteome</keyword>
<evidence type="ECO:0000256" key="4">
    <source>
        <dbReference type="ARBA" id="ARBA00022825"/>
    </source>
</evidence>
<organism evidence="7 8">
    <name type="scientific">Panaeolus cyanescens</name>
    <dbReference type="NCBI Taxonomy" id="181874"/>
    <lineage>
        <taxon>Eukaryota</taxon>
        <taxon>Fungi</taxon>
        <taxon>Dikarya</taxon>
        <taxon>Basidiomycota</taxon>
        <taxon>Agaricomycotina</taxon>
        <taxon>Agaricomycetes</taxon>
        <taxon>Agaricomycetidae</taxon>
        <taxon>Agaricales</taxon>
        <taxon>Agaricineae</taxon>
        <taxon>Galeropsidaceae</taxon>
        <taxon>Panaeolus</taxon>
    </lineage>
</organism>
<dbReference type="GO" id="GO:0005615">
    <property type="term" value="C:extracellular space"/>
    <property type="evidence" value="ECO:0007669"/>
    <property type="project" value="TreeGrafter"/>
</dbReference>
<evidence type="ECO:0000256" key="2">
    <source>
        <dbReference type="ARBA" id="ARBA00022670"/>
    </source>
</evidence>
<evidence type="ECO:0000313" key="7">
    <source>
        <dbReference type="EMBL" id="PPR01533.1"/>
    </source>
</evidence>
<dbReference type="InParanoid" id="A0A409YEV1"/>
<comment type="caution">
    <text evidence="5">Lacks conserved residue(s) required for the propagation of feature annotation.</text>
</comment>
<dbReference type="InterPro" id="IPR023828">
    <property type="entry name" value="Peptidase_S8_Ser-AS"/>
</dbReference>
<dbReference type="InterPro" id="IPR036852">
    <property type="entry name" value="Peptidase_S8/S53_dom_sf"/>
</dbReference>
<dbReference type="PANTHER" id="PTHR43806:SF11">
    <property type="entry name" value="CEREVISIN-RELATED"/>
    <property type="match status" value="1"/>
</dbReference>
<dbReference type="PROSITE" id="PS00138">
    <property type="entry name" value="SUBTILASE_SER"/>
    <property type="match status" value="1"/>
</dbReference>
<keyword evidence="4" id="KW-0720">Serine protease</keyword>
<feature type="domain" description="Peptidase S8/S53" evidence="6">
    <location>
        <begin position="1"/>
        <end position="132"/>
    </location>
</feature>
<dbReference type="OrthoDB" id="19448at2759"/>
<evidence type="ECO:0000256" key="1">
    <source>
        <dbReference type="ARBA" id="ARBA00011073"/>
    </source>
</evidence>
<evidence type="ECO:0000259" key="6">
    <source>
        <dbReference type="Pfam" id="PF00082"/>
    </source>
</evidence>
<comment type="caution">
    <text evidence="7">The sequence shown here is derived from an EMBL/GenBank/DDBJ whole genome shotgun (WGS) entry which is preliminary data.</text>
</comment>
<keyword evidence="2" id="KW-0645">Protease</keyword>
<gene>
    <name evidence="7" type="ORF">CVT24_001845</name>
</gene>
<reference evidence="7 8" key="1">
    <citation type="journal article" date="2018" name="Evol. Lett.">
        <title>Horizontal gene cluster transfer increased hallucinogenic mushroom diversity.</title>
        <authorList>
            <person name="Reynolds H.T."/>
            <person name="Vijayakumar V."/>
            <person name="Gluck-Thaler E."/>
            <person name="Korotkin H.B."/>
            <person name="Matheny P.B."/>
            <person name="Slot J.C."/>
        </authorList>
    </citation>
    <scope>NUCLEOTIDE SEQUENCE [LARGE SCALE GENOMIC DNA]</scope>
    <source>
        <strain evidence="7 8">2629</strain>
    </source>
</reference>
<dbReference type="InterPro" id="IPR050131">
    <property type="entry name" value="Peptidase_S8_subtilisin-like"/>
</dbReference>
<dbReference type="Proteomes" id="UP000284842">
    <property type="component" value="Unassembled WGS sequence"/>
</dbReference>
<dbReference type="SUPFAM" id="SSF52743">
    <property type="entry name" value="Subtilisin-like"/>
    <property type="match status" value="1"/>
</dbReference>
<dbReference type="EMBL" id="NHTK01001242">
    <property type="protein sequence ID" value="PPR01533.1"/>
    <property type="molecule type" value="Genomic_DNA"/>
</dbReference>
<evidence type="ECO:0000256" key="3">
    <source>
        <dbReference type="ARBA" id="ARBA00022801"/>
    </source>
</evidence>
<dbReference type="PROSITE" id="PS51892">
    <property type="entry name" value="SUBTILASE"/>
    <property type="match status" value="1"/>
</dbReference>